<dbReference type="EMBL" id="CAAGRJ010038552">
    <property type="protein sequence ID" value="VFV46217.1"/>
    <property type="molecule type" value="Genomic_DNA"/>
</dbReference>
<feature type="coiled-coil region" evidence="1">
    <location>
        <begin position="68"/>
        <end position="157"/>
    </location>
</feature>
<dbReference type="PANTHER" id="PTHR18978:SF1">
    <property type="entry name" value="GRIP1-ASSOCIATED PROTEIN 1"/>
    <property type="match status" value="1"/>
</dbReference>
<gene>
    <name evidence="3" type="ORF">LYPA_23C022607</name>
</gene>
<dbReference type="InterPro" id="IPR026204">
    <property type="entry name" value="GRIPAP1"/>
</dbReference>
<evidence type="ECO:0000313" key="4">
    <source>
        <dbReference type="Proteomes" id="UP000386466"/>
    </source>
</evidence>
<feature type="compositionally biased region" description="Low complexity" evidence="2">
    <location>
        <begin position="669"/>
        <end position="678"/>
    </location>
</feature>
<dbReference type="GO" id="GO:0098887">
    <property type="term" value="P:neurotransmitter receptor transport, endosome to postsynaptic membrane"/>
    <property type="evidence" value="ECO:0007669"/>
    <property type="project" value="TreeGrafter"/>
</dbReference>
<evidence type="ECO:0000256" key="2">
    <source>
        <dbReference type="SAM" id="MobiDB-lite"/>
    </source>
</evidence>
<reference evidence="3 4" key="1">
    <citation type="submission" date="2019-01" db="EMBL/GenBank/DDBJ databases">
        <authorList>
            <person name="Alioto T."/>
            <person name="Alioto T."/>
        </authorList>
    </citation>
    <scope>NUCLEOTIDE SEQUENCE [LARGE SCALE GENOMIC DNA]</scope>
</reference>
<keyword evidence="4" id="KW-1185">Reference proteome</keyword>
<name>A0A485PNC3_LYNPA</name>
<evidence type="ECO:0000256" key="1">
    <source>
        <dbReference type="SAM" id="Coils"/>
    </source>
</evidence>
<sequence length="825" mass="94427">MAQALSEEEFQRMQAQLLELRTNNYQLSDELRKNGVELTSLRQKVAYLDKEFNKAQKALSKSKKAQEVEGLLSENEMLQAKLHSQEEDFRLQNSTLMAEFSKLCSQMEQLERENQQLKDGAARAGTAQAGSLVDGELLRLQAENTALQKNVAALQERYGKEAGRSQAASEGQGDPPGGPAPTVPAPMPLAEVELKWEMEKEEKRLLWEQLQGLELSEKLKKKQESFCRLQTEKETLFNDSRNKIEELQQRKEADLKAQLARTQKLQQELEAANQSLAELRDQRQGERLEHAAALRALQDQVSIQSADAQEQVEGLLAENNALRTSLAALEQIQTAKTQELNMLREENTGLAAELRQRQTEYEDLMGQKDDLNSQLQESLHANSRLLEQLQEIGQEKEQLTQELQEARKSAEKRKAMLDELAMETLQEKSQHKEELGAVRLRHEKEVLGVRARYERELRELHEDKKRQEEDLRGQIREEKARTRELENLQQTVEELQAQVHSMDGAKGWFERRLKEAEESLQQQQQEQEEALKRCREQHADELKSKEEELQGVRDQLQQAQEERDCHLKTISNLKQEVKDTVDGQRILEKKGSAALKDLKRQLHLERKRADKLQERLQDILTNSKSRSGLEELVLSEMNSPSRTQTGDSSSVSSFSYREILREKESSTVPARSLSSSPQAQPPRPAELSDEEVAELFQRLAETQQEKWMLEEKVKHLEVSSASMAEDLCRKSAIIETYVMDSRIDVSVAAGHTDRSGLGSVLRDLVKPGDENLREMNKKLQNMLEEQLTKNMHLHKDIEVLSQEIVRLSKECVGSPDPDVEPREAS</sequence>
<feature type="coiled-coil region" evidence="1">
    <location>
        <begin position="769"/>
        <end position="810"/>
    </location>
</feature>
<organism evidence="3 4">
    <name type="scientific">Lynx pardinus</name>
    <name type="common">Iberian lynx</name>
    <name type="synonym">Felis pardina</name>
    <dbReference type="NCBI Taxonomy" id="191816"/>
    <lineage>
        <taxon>Eukaryota</taxon>
        <taxon>Metazoa</taxon>
        <taxon>Chordata</taxon>
        <taxon>Craniata</taxon>
        <taxon>Vertebrata</taxon>
        <taxon>Euteleostomi</taxon>
        <taxon>Mammalia</taxon>
        <taxon>Eutheria</taxon>
        <taxon>Laurasiatheria</taxon>
        <taxon>Carnivora</taxon>
        <taxon>Feliformia</taxon>
        <taxon>Felidae</taxon>
        <taxon>Felinae</taxon>
        <taxon>Lynx</taxon>
    </lineage>
</organism>
<feature type="region of interest" description="Disordered" evidence="2">
    <location>
        <begin position="158"/>
        <end position="184"/>
    </location>
</feature>
<dbReference type="AlphaFoldDB" id="A0A485PNC3"/>
<dbReference type="Proteomes" id="UP000386466">
    <property type="component" value="Unassembled WGS sequence"/>
</dbReference>
<dbReference type="GO" id="GO:0098998">
    <property type="term" value="C:extrinsic component of postsynaptic early endosome membrane"/>
    <property type="evidence" value="ECO:0007669"/>
    <property type="project" value="TreeGrafter"/>
</dbReference>
<dbReference type="GO" id="GO:0099152">
    <property type="term" value="P:regulation of neurotransmitter receptor transport, endosome to postsynaptic membrane"/>
    <property type="evidence" value="ECO:0007669"/>
    <property type="project" value="TreeGrafter"/>
</dbReference>
<feature type="coiled-coil region" evidence="1">
    <location>
        <begin position="237"/>
        <end position="423"/>
    </location>
</feature>
<feature type="compositionally biased region" description="Basic and acidic residues" evidence="2">
    <location>
        <begin position="529"/>
        <end position="551"/>
    </location>
</feature>
<accession>A0A485PNC3</accession>
<evidence type="ECO:0000313" key="3">
    <source>
        <dbReference type="EMBL" id="VFV46217.1"/>
    </source>
</evidence>
<feature type="region of interest" description="Disordered" evidence="2">
    <location>
        <begin position="663"/>
        <end position="690"/>
    </location>
</feature>
<dbReference type="GO" id="GO:0098837">
    <property type="term" value="C:postsynaptic recycling endosome"/>
    <property type="evidence" value="ECO:0007669"/>
    <property type="project" value="TreeGrafter"/>
</dbReference>
<dbReference type="GO" id="GO:0099158">
    <property type="term" value="P:regulation of recycling endosome localization within postsynapse"/>
    <property type="evidence" value="ECO:0007669"/>
    <property type="project" value="TreeGrafter"/>
</dbReference>
<feature type="region of interest" description="Disordered" evidence="2">
    <location>
        <begin position="516"/>
        <end position="562"/>
    </location>
</feature>
<proteinExistence type="predicted"/>
<dbReference type="PANTHER" id="PTHR18978">
    <property type="entry name" value="GRIP-1 ASSOCIATED PROTEIN 1"/>
    <property type="match status" value="1"/>
</dbReference>
<keyword evidence="1" id="KW-0175">Coiled coil</keyword>
<dbReference type="GO" id="GO:1905244">
    <property type="term" value="P:regulation of modification of synaptic structure"/>
    <property type="evidence" value="ECO:0007669"/>
    <property type="project" value="TreeGrafter"/>
</dbReference>
<protein>
    <submittedName>
        <fullName evidence="3">Grip1-associated protein 1 isoform 1</fullName>
    </submittedName>
</protein>
<dbReference type="GO" id="GO:0098978">
    <property type="term" value="C:glutamatergic synapse"/>
    <property type="evidence" value="ECO:0007669"/>
    <property type="project" value="TreeGrafter"/>
</dbReference>